<keyword evidence="2" id="KW-1185">Reference proteome</keyword>
<evidence type="ECO:0000313" key="2">
    <source>
        <dbReference type="Proteomes" id="UP000226431"/>
    </source>
</evidence>
<dbReference type="OrthoDB" id="4914391at2759"/>
<comment type="caution">
    <text evidence="1">The sequence shown here is derived from an EMBL/GenBank/DDBJ whole genome shotgun (WGS) entry which is preliminary data.</text>
</comment>
<organism evidence="1 2">
    <name type="scientific">Ophiocordyceps camponoti-rufipedis</name>
    <dbReference type="NCBI Taxonomy" id="2004952"/>
    <lineage>
        <taxon>Eukaryota</taxon>
        <taxon>Fungi</taxon>
        <taxon>Dikarya</taxon>
        <taxon>Ascomycota</taxon>
        <taxon>Pezizomycotina</taxon>
        <taxon>Sordariomycetes</taxon>
        <taxon>Hypocreomycetidae</taxon>
        <taxon>Hypocreales</taxon>
        <taxon>Ophiocordycipitaceae</taxon>
        <taxon>Ophiocordyceps</taxon>
    </lineage>
</organism>
<name>A0A2C5Z781_9HYPO</name>
<sequence>MVVFCRVQSRAGSKQCLATWTVSQVVIVTVVNMKLNPVVLASFPAVLAVTHYGLTDEIKADLEYDLKTELERGSRIDTVEIPYFNSSKVDLKPCVWSGSYSWSVTVSRHKACREVVYWTEKEFLHGTIEFKLTPEVHSDWRMWTEEEEHVFEMSKATAVLDYQAAGWGLQVNKNGSPFDNLFSRGERQVKNGTETKRFDHKQSFRCPPWHRCEAMTITWHAAVTGKCKKTPKYSCVRDKRICAEKREDIKCSAYQNLFDIHCRRLVADDCGFKIPLFDKAGNPITEVQLVGRDRRPFMTGCFKGYPWATLSNGEVYDPKEDMYFVDALGPTRWFRKKRGQPPAKIPNDFPCKMAPSREVKPDLNCTGMVCSQMKDKELMKTLAGGEGRVKLAEDLWG</sequence>
<dbReference type="EMBL" id="NJES01000201">
    <property type="protein sequence ID" value="PHH75713.1"/>
    <property type="molecule type" value="Genomic_DNA"/>
</dbReference>
<reference evidence="1 2" key="1">
    <citation type="submission" date="2017-06" db="EMBL/GenBank/DDBJ databases">
        <title>Ant-infecting Ophiocordyceps genomes reveal a high diversity of potential behavioral manipulation genes and a possible major role for enterotoxins.</title>
        <authorList>
            <person name="De Bekker C."/>
            <person name="Evans H.C."/>
            <person name="Brachmann A."/>
            <person name="Hughes D.P."/>
        </authorList>
    </citation>
    <scope>NUCLEOTIDE SEQUENCE [LARGE SCALE GENOMIC DNA]</scope>
    <source>
        <strain evidence="1 2">Map16</strain>
    </source>
</reference>
<evidence type="ECO:0000313" key="1">
    <source>
        <dbReference type="EMBL" id="PHH75713.1"/>
    </source>
</evidence>
<proteinExistence type="predicted"/>
<dbReference type="Proteomes" id="UP000226431">
    <property type="component" value="Unassembled WGS sequence"/>
</dbReference>
<gene>
    <name evidence="1" type="ORF">CDD80_2170</name>
</gene>
<accession>A0A2C5Z781</accession>
<dbReference type="AlphaFoldDB" id="A0A2C5Z781"/>
<protein>
    <submittedName>
        <fullName evidence="1">Uncharacterized protein</fullName>
    </submittedName>
</protein>